<sequence length="455" mass="51817">MSRQFYKLQWRARLRALLEAQSMVGDGLEILEKSNNPFEESDPIEDLFQELLEANACRYISRPVTYAKNSRVHNVLDRLDGFSDVKCRTFLRMTRKSFLKLTWRLYTDEVFESRGYKQQEEAAVQIAILLDRLGHDGNGMASTRLAETWHRGEGSMYNYTARATKALLSLQDEYLSWPIAEERQEHATCAKIAGKGFVGCVGFVDGTTVPFEQRPEAQGDFYYDRHGKYSLNVQVVCDIDKRITFLYLGYSGKYTASSCDERFHEKTLTYLNCVGRCHDYFVFCKSGLWTQQHLFFDEGQYLLADSAYPISTVTVPVIKGQAGLTPDGRDFNRCVANLRACNEHCIGMLKGRWRSLKQLPVRIHARSEAADIRRALDWITVCAILHNFLVGEREILHEGICTPHRGTRPAGGAVDMDMQPTAEELAIGEAFRNYVQQGALEVARARGGFLNQNNH</sequence>
<dbReference type="GO" id="GO:0016787">
    <property type="term" value="F:hydrolase activity"/>
    <property type="evidence" value="ECO:0007669"/>
    <property type="project" value="UniProtKB-KW"/>
</dbReference>
<organism evidence="9 10">
    <name type="scientific">Entomortierella parvispora</name>
    <dbReference type="NCBI Taxonomy" id="205924"/>
    <lineage>
        <taxon>Eukaryota</taxon>
        <taxon>Fungi</taxon>
        <taxon>Fungi incertae sedis</taxon>
        <taxon>Mucoromycota</taxon>
        <taxon>Mortierellomycotina</taxon>
        <taxon>Mortierellomycetes</taxon>
        <taxon>Mortierellales</taxon>
        <taxon>Mortierellaceae</taxon>
        <taxon>Entomortierella</taxon>
    </lineage>
</organism>
<dbReference type="Proteomes" id="UP000827284">
    <property type="component" value="Unassembled WGS sequence"/>
</dbReference>
<dbReference type="Pfam" id="PF13359">
    <property type="entry name" value="DDE_Tnp_4"/>
    <property type="match status" value="2"/>
</dbReference>
<proteinExistence type="inferred from homology"/>
<evidence type="ECO:0000256" key="5">
    <source>
        <dbReference type="ARBA" id="ARBA00022723"/>
    </source>
</evidence>
<dbReference type="AlphaFoldDB" id="A0A9P3HDY6"/>
<evidence type="ECO:0000256" key="3">
    <source>
        <dbReference type="ARBA" id="ARBA00006958"/>
    </source>
</evidence>
<dbReference type="GO" id="GO:0046872">
    <property type="term" value="F:metal ion binding"/>
    <property type="evidence" value="ECO:0007669"/>
    <property type="project" value="UniProtKB-KW"/>
</dbReference>
<dbReference type="InterPro" id="IPR027806">
    <property type="entry name" value="HARBI1_dom"/>
</dbReference>
<keyword evidence="7" id="KW-0539">Nucleus</keyword>
<protein>
    <submittedName>
        <fullName evidence="9">Nuclease HARBI1</fullName>
    </submittedName>
</protein>
<dbReference type="PANTHER" id="PTHR22930:SF85">
    <property type="entry name" value="GH03217P-RELATED"/>
    <property type="match status" value="1"/>
</dbReference>
<evidence type="ECO:0000259" key="8">
    <source>
        <dbReference type="Pfam" id="PF13359"/>
    </source>
</evidence>
<dbReference type="EMBL" id="BQFW01000010">
    <property type="protein sequence ID" value="GJJ74991.1"/>
    <property type="molecule type" value="Genomic_DNA"/>
</dbReference>
<comment type="similarity">
    <text evidence="3">Belongs to the HARBI1 family.</text>
</comment>
<keyword evidence="10" id="KW-1185">Reference proteome</keyword>
<evidence type="ECO:0000256" key="1">
    <source>
        <dbReference type="ARBA" id="ARBA00001968"/>
    </source>
</evidence>
<evidence type="ECO:0000313" key="10">
    <source>
        <dbReference type="Proteomes" id="UP000827284"/>
    </source>
</evidence>
<dbReference type="InterPro" id="IPR045249">
    <property type="entry name" value="HARBI1-like"/>
</dbReference>
<feature type="domain" description="DDE Tnp4" evidence="8">
    <location>
        <begin position="272"/>
        <end position="387"/>
    </location>
</feature>
<keyword evidence="4" id="KW-0540">Nuclease</keyword>
<keyword evidence="6" id="KW-0378">Hydrolase</keyword>
<dbReference type="GO" id="GO:0005634">
    <property type="term" value="C:nucleus"/>
    <property type="evidence" value="ECO:0007669"/>
    <property type="project" value="UniProtKB-SubCell"/>
</dbReference>
<reference evidence="9" key="1">
    <citation type="submission" date="2021-11" db="EMBL/GenBank/DDBJ databases">
        <authorList>
            <person name="Herlambang A."/>
            <person name="Guo Y."/>
            <person name="Takashima Y."/>
            <person name="Nishizawa T."/>
        </authorList>
    </citation>
    <scope>NUCLEOTIDE SEQUENCE</scope>
    <source>
        <strain evidence="9">E1425</strain>
    </source>
</reference>
<dbReference type="GO" id="GO:0004518">
    <property type="term" value="F:nuclease activity"/>
    <property type="evidence" value="ECO:0007669"/>
    <property type="project" value="UniProtKB-KW"/>
</dbReference>
<evidence type="ECO:0000256" key="4">
    <source>
        <dbReference type="ARBA" id="ARBA00022722"/>
    </source>
</evidence>
<comment type="caution">
    <text evidence="9">The sequence shown here is derived from an EMBL/GenBank/DDBJ whole genome shotgun (WGS) entry which is preliminary data.</text>
</comment>
<comment type="cofactor">
    <cofactor evidence="1">
        <name>a divalent metal cation</name>
        <dbReference type="ChEBI" id="CHEBI:60240"/>
    </cofactor>
</comment>
<evidence type="ECO:0000256" key="2">
    <source>
        <dbReference type="ARBA" id="ARBA00004123"/>
    </source>
</evidence>
<dbReference type="OrthoDB" id="2445244at2759"/>
<keyword evidence="5" id="KW-0479">Metal-binding</keyword>
<evidence type="ECO:0000313" key="9">
    <source>
        <dbReference type="EMBL" id="GJJ74991.1"/>
    </source>
</evidence>
<name>A0A9P3HDY6_9FUNG</name>
<accession>A0A9P3HDY6</accession>
<reference evidence="9" key="2">
    <citation type="journal article" date="2022" name="Microbiol. Resour. Announc.">
        <title>Whole-Genome Sequence of Entomortierella parvispora E1425, a Mucoromycotan Fungus Associated with Burkholderiaceae-Related Endosymbiotic Bacteria.</title>
        <authorList>
            <person name="Herlambang A."/>
            <person name="Guo Y."/>
            <person name="Takashima Y."/>
            <person name="Narisawa K."/>
            <person name="Ohta H."/>
            <person name="Nishizawa T."/>
        </authorList>
    </citation>
    <scope>NUCLEOTIDE SEQUENCE</scope>
    <source>
        <strain evidence="9">E1425</strain>
    </source>
</reference>
<gene>
    <name evidence="9" type="ORF">EMPS_07349</name>
</gene>
<evidence type="ECO:0000256" key="7">
    <source>
        <dbReference type="ARBA" id="ARBA00023242"/>
    </source>
</evidence>
<evidence type="ECO:0000256" key="6">
    <source>
        <dbReference type="ARBA" id="ARBA00022801"/>
    </source>
</evidence>
<dbReference type="PANTHER" id="PTHR22930">
    <property type="match status" value="1"/>
</dbReference>
<feature type="domain" description="DDE Tnp4" evidence="8">
    <location>
        <begin position="204"/>
        <end position="259"/>
    </location>
</feature>
<comment type="subcellular location">
    <subcellularLocation>
        <location evidence="2">Nucleus</location>
    </subcellularLocation>
</comment>